<dbReference type="PANTHER" id="PTHR11926:SF1560">
    <property type="entry name" value="UDP-GLYCOSYLTRANSFERASE 74E1-RELATED"/>
    <property type="match status" value="1"/>
</dbReference>
<comment type="caution">
    <text evidence="6">The sequence shown here is derived from an EMBL/GenBank/DDBJ whole genome shotgun (WGS) entry which is preliminary data.</text>
</comment>
<evidence type="ECO:0000313" key="7">
    <source>
        <dbReference type="Proteomes" id="UP000593562"/>
    </source>
</evidence>
<evidence type="ECO:0000256" key="3">
    <source>
        <dbReference type="ARBA" id="ARBA00022679"/>
    </source>
</evidence>
<evidence type="ECO:0000256" key="4">
    <source>
        <dbReference type="RuleBase" id="RU003718"/>
    </source>
</evidence>
<accession>A0A7J7CCH9</accession>
<dbReference type="Gene3D" id="3.40.50.2000">
    <property type="entry name" value="Glycogen Phosphorylase B"/>
    <property type="match status" value="2"/>
</dbReference>
<dbReference type="PROSITE" id="PS00375">
    <property type="entry name" value="UDPGT"/>
    <property type="match status" value="1"/>
</dbReference>
<proteinExistence type="inferred from homology"/>
<evidence type="ECO:0000256" key="1">
    <source>
        <dbReference type="ARBA" id="ARBA00009995"/>
    </source>
</evidence>
<dbReference type="GO" id="GO:0080043">
    <property type="term" value="F:quercetin 3-O-glucosyltransferase activity"/>
    <property type="evidence" value="ECO:0007669"/>
    <property type="project" value="TreeGrafter"/>
</dbReference>
<protein>
    <recommendedName>
        <fullName evidence="5">Glycosyltransferase</fullName>
        <ecNumber evidence="5">2.4.1.-</ecNumber>
    </recommendedName>
</protein>
<dbReference type="PANTHER" id="PTHR11926">
    <property type="entry name" value="GLUCOSYL/GLUCURONOSYL TRANSFERASES"/>
    <property type="match status" value="1"/>
</dbReference>
<dbReference type="Pfam" id="PF00201">
    <property type="entry name" value="UDPGT"/>
    <property type="match status" value="1"/>
</dbReference>
<dbReference type="AlphaFoldDB" id="A0A7J7CCH9"/>
<dbReference type="EMBL" id="JAAARO010000018">
    <property type="protein sequence ID" value="KAF5731833.1"/>
    <property type="molecule type" value="Genomic_DNA"/>
</dbReference>
<dbReference type="CDD" id="cd03784">
    <property type="entry name" value="GT1_Gtf-like"/>
    <property type="match status" value="1"/>
</dbReference>
<dbReference type="Proteomes" id="UP000593562">
    <property type="component" value="Unassembled WGS sequence"/>
</dbReference>
<evidence type="ECO:0000256" key="5">
    <source>
        <dbReference type="RuleBase" id="RU362057"/>
    </source>
</evidence>
<keyword evidence="2 4" id="KW-0328">Glycosyltransferase</keyword>
<gene>
    <name evidence="6" type="ORF">HS088_TW18G00518</name>
</gene>
<keyword evidence="3 4" id="KW-0808">Transferase</keyword>
<comment type="similarity">
    <text evidence="1 4">Belongs to the UDP-glycosyltransferase family.</text>
</comment>
<evidence type="ECO:0000256" key="2">
    <source>
        <dbReference type="ARBA" id="ARBA00022676"/>
    </source>
</evidence>
<sequence>MSIKQSSPHPHVAAFAFPYGSHPRTFLSLALQLANAAPQVHFSFFNTAKSNETLFSSSKSSQLPNNFRAYSVNDGVPAGHVLSGHPLEAVEFFLKAGPESFKKGIDIAVAETGTNITCILMDGFVVFAGEIAEDLGIPWIPLWVPISFSLSAHFYTDLIRKLYTNDGVVTESQNLGQIRGLSFFKTGDLPGEIISPDLDKSIFAKTLSELDQMLPRATAIVINFFEELNPEALNEDHRSKFKKVFNVGFLTIPLPLSESDSTGCLSWLNRGKSKSVVYVSFGTVVAAPQTELVAMAEALEESGVPFLWSLRDNLKEALPTGFVGRTSNFGKIVPWTPQAQVLAHESVGVFVTHAGCNSVLESIACGVPMICRPFFGDQPMTGRMVQDLWGIGVTVEGGVITKNGLMKNLKLVLNDEQGKKMREKVEVLKQRVTDAGGPNGSAARDFQNLLELVST</sequence>
<organism evidence="6 7">
    <name type="scientific">Tripterygium wilfordii</name>
    <name type="common">Thunder God vine</name>
    <dbReference type="NCBI Taxonomy" id="458696"/>
    <lineage>
        <taxon>Eukaryota</taxon>
        <taxon>Viridiplantae</taxon>
        <taxon>Streptophyta</taxon>
        <taxon>Embryophyta</taxon>
        <taxon>Tracheophyta</taxon>
        <taxon>Spermatophyta</taxon>
        <taxon>Magnoliopsida</taxon>
        <taxon>eudicotyledons</taxon>
        <taxon>Gunneridae</taxon>
        <taxon>Pentapetalae</taxon>
        <taxon>rosids</taxon>
        <taxon>fabids</taxon>
        <taxon>Celastrales</taxon>
        <taxon>Celastraceae</taxon>
        <taxon>Tripterygium</taxon>
    </lineage>
</organism>
<keyword evidence="7" id="KW-1185">Reference proteome</keyword>
<dbReference type="GO" id="GO:0080044">
    <property type="term" value="F:quercetin 7-O-glucosyltransferase activity"/>
    <property type="evidence" value="ECO:0007669"/>
    <property type="project" value="TreeGrafter"/>
</dbReference>
<dbReference type="SUPFAM" id="SSF53756">
    <property type="entry name" value="UDP-Glycosyltransferase/glycogen phosphorylase"/>
    <property type="match status" value="1"/>
</dbReference>
<dbReference type="InParanoid" id="A0A7J7CCH9"/>
<dbReference type="EC" id="2.4.1.-" evidence="5"/>
<reference evidence="6 7" key="1">
    <citation type="journal article" date="2020" name="Nat. Commun.">
        <title>Genome of Tripterygium wilfordii and identification of cytochrome P450 involved in triptolide biosynthesis.</title>
        <authorList>
            <person name="Tu L."/>
            <person name="Su P."/>
            <person name="Zhang Z."/>
            <person name="Gao L."/>
            <person name="Wang J."/>
            <person name="Hu T."/>
            <person name="Zhou J."/>
            <person name="Zhang Y."/>
            <person name="Zhao Y."/>
            <person name="Liu Y."/>
            <person name="Song Y."/>
            <person name="Tong Y."/>
            <person name="Lu Y."/>
            <person name="Yang J."/>
            <person name="Xu C."/>
            <person name="Jia M."/>
            <person name="Peters R.J."/>
            <person name="Huang L."/>
            <person name="Gao W."/>
        </authorList>
    </citation>
    <scope>NUCLEOTIDE SEQUENCE [LARGE SCALE GENOMIC DNA]</scope>
    <source>
        <strain evidence="7">cv. XIE 37</strain>
        <tissue evidence="6">Leaf</tissue>
    </source>
</reference>
<name>A0A7J7CCH9_TRIWF</name>
<dbReference type="OrthoDB" id="5835829at2759"/>
<evidence type="ECO:0000313" key="6">
    <source>
        <dbReference type="EMBL" id="KAF5731833.1"/>
    </source>
</evidence>
<dbReference type="FunFam" id="3.40.50.2000:FF:000091">
    <property type="entry name" value="Glycosyltransferase"/>
    <property type="match status" value="1"/>
</dbReference>
<dbReference type="InterPro" id="IPR002213">
    <property type="entry name" value="UDP_glucos_trans"/>
</dbReference>
<dbReference type="InterPro" id="IPR035595">
    <property type="entry name" value="UDP_glycos_trans_CS"/>
</dbReference>